<name>A0A1D1VN85_RAMVA</name>
<sequence>MTQVPWKNNKELVWDITVVNTMALTNFAMSTVESGSAADAAEEKKITDIGSQLLFFPGGLETLGPWGPCATELFESVGRKMAEVTGESRASSFFEQRVSIDIQHVKKGNPVHV</sequence>
<dbReference type="AlphaFoldDB" id="A0A1D1VN85"/>
<evidence type="ECO:0000313" key="2">
    <source>
        <dbReference type="Proteomes" id="UP000186922"/>
    </source>
</evidence>
<protein>
    <submittedName>
        <fullName evidence="1">Uncharacterized protein</fullName>
    </submittedName>
</protein>
<accession>A0A1D1VN85</accession>
<reference evidence="1 2" key="1">
    <citation type="journal article" date="2016" name="Nat. Commun.">
        <title>Extremotolerant tardigrade genome and improved radiotolerance of human cultured cells by tardigrade-unique protein.</title>
        <authorList>
            <person name="Hashimoto T."/>
            <person name="Horikawa D.D."/>
            <person name="Saito Y."/>
            <person name="Kuwahara H."/>
            <person name="Kozuka-Hata H."/>
            <person name="Shin-I T."/>
            <person name="Minakuchi Y."/>
            <person name="Ohishi K."/>
            <person name="Motoyama A."/>
            <person name="Aizu T."/>
            <person name="Enomoto A."/>
            <person name="Kondo K."/>
            <person name="Tanaka S."/>
            <person name="Hara Y."/>
            <person name="Koshikawa S."/>
            <person name="Sagara H."/>
            <person name="Miura T."/>
            <person name="Yokobori S."/>
            <person name="Miyagawa K."/>
            <person name="Suzuki Y."/>
            <person name="Kubo T."/>
            <person name="Oyama M."/>
            <person name="Kohara Y."/>
            <person name="Fujiyama A."/>
            <person name="Arakawa K."/>
            <person name="Katayama T."/>
            <person name="Toyoda A."/>
            <person name="Kunieda T."/>
        </authorList>
    </citation>
    <scope>NUCLEOTIDE SEQUENCE [LARGE SCALE GENOMIC DNA]</scope>
    <source>
        <strain evidence="1 2">YOKOZUNA-1</strain>
    </source>
</reference>
<dbReference type="EMBL" id="BDGG01000007">
    <property type="protein sequence ID" value="GAV01198.1"/>
    <property type="molecule type" value="Genomic_DNA"/>
</dbReference>
<comment type="caution">
    <text evidence="1">The sequence shown here is derived from an EMBL/GenBank/DDBJ whole genome shotgun (WGS) entry which is preliminary data.</text>
</comment>
<dbReference type="Proteomes" id="UP000186922">
    <property type="component" value="Unassembled WGS sequence"/>
</dbReference>
<proteinExistence type="predicted"/>
<dbReference type="OrthoDB" id="2016582at2759"/>
<evidence type="ECO:0000313" key="1">
    <source>
        <dbReference type="EMBL" id="GAV01198.1"/>
    </source>
</evidence>
<organism evidence="1 2">
    <name type="scientific">Ramazzottius varieornatus</name>
    <name type="common">Water bear</name>
    <name type="synonym">Tardigrade</name>
    <dbReference type="NCBI Taxonomy" id="947166"/>
    <lineage>
        <taxon>Eukaryota</taxon>
        <taxon>Metazoa</taxon>
        <taxon>Ecdysozoa</taxon>
        <taxon>Tardigrada</taxon>
        <taxon>Eutardigrada</taxon>
        <taxon>Parachela</taxon>
        <taxon>Hypsibioidea</taxon>
        <taxon>Ramazzottiidae</taxon>
        <taxon>Ramazzottius</taxon>
    </lineage>
</organism>
<gene>
    <name evidence="1" type="primary">RvY_11945-1</name>
    <name evidence="1" type="synonym">RvY_11945.1</name>
    <name evidence="1" type="ORF">RvY_11945</name>
</gene>
<keyword evidence="2" id="KW-1185">Reference proteome</keyword>